<comment type="caution">
    <text evidence="1">The sequence shown here is derived from an EMBL/GenBank/DDBJ whole genome shotgun (WGS) entry which is preliminary data.</text>
</comment>
<dbReference type="InterPro" id="IPR010144">
    <property type="entry name" value="CRISPR-assoc_prot_Csd1-typ"/>
</dbReference>
<dbReference type="Proteomes" id="UP000778951">
    <property type="component" value="Unassembled WGS sequence"/>
</dbReference>
<gene>
    <name evidence="1" type="primary">cas8c</name>
    <name evidence="1" type="ORF">HCT48_02755</name>
</gene>
<dbReference type="NCBIfam" id="TIGR01863">
    <property type="entry name" value="cas_Csd1"/>
    <property type="match status" value="1"/>
</dbReference>
<accession>A0A968GFM4</accession>
<sequence>MILQKLTDLYDRFAGDESEDVREALPLYGFSLAKVVYALHLNEAGELVDKDYLRYKKRVVTGKNKDGTSKTKEMEFTKTMIVPEQEGRSQNIRAYFLCDTLTYILGNSYTPKKPETQEKKLKKFEASKALHLSEISRMNEPLLEPVKRFFAQWNPHNFEQFVQDNMPKWDDWQRMEDAVIVFRLPSGAYAHDLASVKAYAVDQASSAEGERGRCMVTGKENVVIADLHPNVKMPGGGSKFVSYNYGVLTSYNKKGGANAPIGAETAFKYTEALNMLIGTKNQRISLGDATVVYWSNGASEYEQGLKDTLQPEEEQTIAELKRRLIRYNLDKGWIDLTHVRLPVEGLTDMTIVDEDLNIKDPQPFYVLSLVANMQRLGIRFFWESTIGVNKAIITKYYNELELVRFTDKQPEFIPLYALVSATKSKMERETSPVVVDYLLQSVLTGQEYHRSLLSHLVSRIRRDHDTGYTRTALIKAILLRNHASYLERYASLVCIASMNEEERKKRRLVVLNDELASHGYLSGRLFAVLERAQDMAIGANASISDRYIGSVSTRPAVVFPLLLKLNVHHLSKIGGGMAFNFKLELERIMAHFDVNEKGVIFPRILSLEEQGLFFVGYYHQRAAMSDRLRSEKKEESNQ</sequence>
<dbReference type="AlphaFoldDB" id="A0A968GFM4"/>
<dbReference type="Pfam" id="PF09709">
    <property type="entry name" value="Cas_Csd1"/>
    <property type="match status" value="1"/>
</dbReference>
<evidence type="ECO:0000313" key="2">
    <source>
        <dbReference type="Proteomes" id="UP000778951"/>
    </source>
</evidence>
<evidence type="ECO:0000313" key="1">
    <source>
        <dbReference type="EMBL" id="NIZ69133.1"/>
    </source>
</evidence>
<proteinExistence type="predicted"/>
<keyword evidence="2" id="KW-1185">Reference proteome</keyword>
<reference evidence="1" key="1">
    <citation type="submission" date="2020-03" db="EMBL/GenBank/DDBJ databases">
        <title>Spirochaetal bacteria isolated from arthropods constitute a novel genus Entomospira genus novum within the order Spirochaetales.</title>
        <authorList>
            <person name="Grana-Miraglia L."/>
            <person name="Sikutova S."/>
            <person name="Fingerle V."/>
            <person name="Sing A."/>
            <person name="Castillo-Ramirez S."/>
            <person name="Margos G."/>
            <person name="Rudolf I."/>
        </authorList>
    </citation>
    <scope>NUCLEOTIDE SEQUENCE</scope>
    <source>
        <strain evidence="1">BR149</strain>
    </source>
</reference>
<dbReference type="EMBL" id="JAATLM010000001">
    <property type="protein sequence ID" value="NIZ69133.1"/>
    <property type="molecule type" value="Genomic_DNA"/>
</dbReference>
<dbReference type="RefSeq" id="WP_167695234.1">
    <property type="nucleotide sequence ID" value="NZ_CP118181.1"/>
</dbReference>
<protein>
    <submittedName>
        <fullName evidence="1">Type I-C CRISPR-associated protein Cas8c/Csd1</fullName>
    </submittedName>
</protein>
<organism evidence="1 2">
    <name type="scientific">Entomospira culicis</name>
    <dbReference type="NCBI Taxonomy" id="2719989"/>
    <lineage>
        <taxon>Bacteria</taxon>
        <taxon>Pseudomonadati</taxon>
        <taxon>Spirochaetota</taxon>
        <taxon>Spirochaetia</taxon>
        <taxon>Spirochaetales</taxon>
        <taxon>Spirochaetaceae</taxon>
        <taxon>Entomospira</taxon>
    </lineage>
</organism>
<name>A0A968GFM4_9SPIO</name>